<dbReference type="RefSeq" id="WP_136574678.1">
    <property type="nucleotide sequence ID" value="NZ_STFG01000026.1"/>
</dbReference>
<evidence type="ECO:0000259" key="2">
    <source>
        <dbReference type="PROSITE" id="PS50206"/>
    </source>
</evidence>
<dbReference type="Gene3D" id="3.40.250.10">
    <property type="entry name" value="Rhodanese-like domain"/>
    <property type="match status" value="1"/>
</dbReference>
<dbReference type="Proteomes" id="UP000308917">
    <property type="component" value="Unassembled WGS sequence"/>
</dbReference>
<reference evidence="3 4" key="1">
    <citation type="journal article" date="2015" name="Antonie Van Leeuwenhoek">
        <title>Lampropedia puyangensis sp. nov., isolated from symptomatic bark of Populus ? euramericana canker and emended description of Lampropedia hyalina (Ehrenberg 1832) Lee et al. 2004.</title>
        <authorList>
            <person name="Li Y."/>
            <person name="Wang T."/>
            <person name="Piao C.G."/>
            <person name="Wang L.F."/>
            <person name="Tian G.Z."/>
            <person name="Zhu T.H."/>
            <person name="Guo M.W."/>
        </authorList>
    </citation>
    <scope>NUCLEOTIDE SEQUENCE [LARGE SCALE GENOMIC DNA]</scope>
    <source>
        <strain evidence="3 4">2-bin</strain>
    </source>
</reference>
<accession>A0A4S8ET94</accession>
<proteinExistence type="predicted"/>
<dbReference type="PROSITE" id="PS50206">
    <property type="entry name" value="RHODANESE_3"/>
    <property type="match status" value="1"/>
</dbReference>
<keyword evidence="1" id="KW-0732">Signal</keyword>
<organism evidence="3 4">
    <name type="scientific">Lampropedia puyangensis</name>
    <dbReference type="NCBI Taxonomy" id="1330072"/>
    <lineage>
        <taxon>Bacteria</taxon>
        <taxon>Pseudomonadati</taxon>
        <taxon>Pseudomonadota</taxon>
        <taxon>Betaproteobacteria</taxon>
        <taxon>Burkholderiales</taxon>
        <taxon>Comamonadaceae</taxon>
        <taxon>Lampropedia</taxon>
    </lineage>
</organism>
<dbReference type="InterPro" id="IPR001763">
    <property type="entry name" value="Rhodanese-like_dom"/>
</dbReference>
<sequence>MQACTWNARWLVVSVCLSAVGMAAAQAQNPPNAAVASSTSGVVVSESVTAGALEALSASCQASDYLPQDTKAMVWPKAQPAQPVQPNRIAGCSVEAMDIKQALEQSSGNMTLVDVRPFAAKRDYVPHALEVSLRDLPQRSFLKGQNVVLLGTGLDDPTLLAVCEDLQRQGFSQVQSVRGGAPAFLEAAGLVSTAYVRSITPAQWVQSLMQGQQWHLAISATQAKEHANELPMPAALQWSAKQSQSLGSLATVLRQQQAKLTSANTTTALSSPLIVLADGLTSQALEQQLQSAAVKAGSKASISGIQATHSTPIYVLEGGWPAYEAFVQQNHEIQVTAAQSLQRACGAL</sequence>
<feature type="domain" description="Rhodanese" evidence="2">
    <location>
        <begin position="106"/>
        <end position="193"/>
    </location>
</feature>
<gene>
    <name evidence="3" type="ORF">E9531_15475</name>
</gene>
<dbReference type="AlphaFoldDB" id="A0A4S8ET94"/>
<evidence type="ECO:0000313" key="4">
    <source>
        <dbReference type="Proteomes" id="UP000308917"/>
    </source>
</evidence>
<protein>
    <recommendedName>
        <fullName evidence="2">Rhodanese domain-containing protein</fullName>
    </recommendedName>
</protein>
<keyword evidence="4" id="KW-1185">Reference proteome</keyword>
<dbReference type="EMBL" id="STFG01000026">
    <property type="protein sequence ID" value="THT97696.1"/>
    <property type="molecule type" value="Genomic_DNA"/>
</dbReference>
<evidence type="ECO:0000313" key="3">
    <source>
        <dbReference type="EMBL" id="THT97696.1"/>
    </source>
</evidence>
<dbReference type="SUPFAM" id="SSF52821">
    <property type="entry name" value="Rhodanese/Cell cycle control phosphatase"/>
    <property type="match status" value="1"/>
</dbReference>
<comment type="caution">
    <text evidence="3">The sequence shown here is derived from an EMBL/GenBank/DDBJ whole genome shotgun (WGS) entry which is preliminary data.</text>
</comment>
<feature type="chain" id="PRO_5020326356" description="Rhodanese domain-containing protein" evidence="1">
    <location>
        <begin position="28"/>
        <end position="348"/>
    </location>
</feature>
<dbReference type="InterPro" id="IPR036873">
    <property type="entry name" value="Rhodanese-like_dom_sf"/>
</dbReference>
<feature type="signal peptide" evidence="1">
    <location>
        <begin position="1"/>
        <end position="27"/>
    </location>
</feature>
<name>A0A4S8ET94_9BURK</name>
<evidence type="ECO:0000256" key="1">
    <source>
        <dbReference type="SAM" id="SignalP"/>
    </source>
</evidence>